<name>A0A0A9A725_ARUDO</name>
<protein>
    <submittedName>
        <fullName evidence="1">Uncharacterized protein</fullName>
    </submittedName>
</protein>
<evidence type="ECO:0000313" key="1">
    <source>
        <dbReference type="EMBL" id="JAD42842.1"/>
    </source>
</evidence>
<dbReference type="EMBL" id="GBRH01255053">
    <property type="protein sequence ID" value="JAD42842.1"/>
    <property type="molecule type" value="Transcribed_RNA"/>
</dbReference>
<proteinExistence type="predicted"/>
<organism evidence="1">
    <name type="scientific">Arundo donax</name>
    <name type="common">Giant reed</name>
    <name type="synonym">Donax arundinaceus</name>
    <dbReference type="NCBI Taxonomy" id="35708"/>
    <lineage>
        <taxon>Eukaryota</taxon>
        <taxon>Viridiplantae</taxon>
        <taxon>Streptophyta</taxon>
        <taxon>Embryophyta</taxon>
        <taxon>Tracheophyta</taxon>
        <taxon>Spermatophyta</taxon>
        <taxon>Magnoliopsida</taxon>
        <taxon>Liliopsida</taxon>
        <taxon>Poales</taxon>
        <taxon>Poaceae</taxon>
        <taxon>PACMAD clade</taxon>
        <taxon>Arundinoideae</taxon>
        <taxon>Arundineae</taxon>
        <taxon>Arundo</taxon>
    </lineage>
</organism>
<reference evidence="1" key="1">
    <citation type="submission" date="2014-09" db="EMBL/GenBank/DDBJ databases">
        <authorList>
            <person name="Magalhaes I.L.F."/>
            <person name="Oliveira U."/>
            <person name="Santos F.R."/>
            <person name="Vidigal T.H.D.A."/>
            <person name="Brescovit A.D."/>
            <person name="Santos A.J."/>
        </authorList>
    </citation>
    <scope>NUCLEOTIDE SEQUENCE</scope>
    <source>
        <tissue evidence="1">Shoot tissue taken approximately 20 cm above the soil surface</tissue>
    </source>
</reference>
<reference evidence="1" key="2">
    <citation type="journal article" date="2015" name="Data Brief">
        <title>Shoot transcriptome of the giant reed, Arundo donax.</title>
        <authorList>
            <person name="Barrero R.A."/>
            <person name="Guerrero F.D."/>
            <person name="Moolhuijzen P."/>
            <person name="Goolsby J.A."/>
            <person name="Tidwell J."/>
            <person name="Bellgard S.E."/>
            <person name="Bellgard M.I."/>
        </authorList>
    </citation>
    <scope>NUCLEOTIDE SEQUENCE</scope>
    <source>
        <tissue evidence="1">Shoot tissue taken approximately 20 cm above the soil surface</tissue>
    </source>
</reference>
<sequence>MLYHNLFVCTPSHLKTVMAKQCQVIFTVMVLD</sequence>
<dbReference type="AlphaFoldDB" id="A0A0A9A725"/>
<accession>A0A0A9A725</accession>